<comment type="caution">
    <text evidence="1">The sequence shown here is derived from an EMBL/GenBank/DDBJ whole genome shotgun (WGS) entry which is preliminary data.</text>
</comment>
<organism evidence="1">
    <name type="scientific">marine sediment metagenome</name>
    <dbReference type="NCBI Taxonomy" id="412755"/>
    <lineage>
        <taxon>unclassified sequences</taxon>
        <taxon>metagenomes</taxon>
        <taxon>ecological metagenomes</taxon>
    </lineage>
</organism>
<reference evidence="1" key="1">
    <citation type="journal article" date="2015" name="Nature">
        <title>Complex archaea that bridge the gap between prokaryotes and eukaryotes.</title>
        <authorList>
            <person name="Spang A."/>
            <person name="Saw J.H."/>
            <person name="Jorgensen S.L."/>
            <person name="Zaremba-Niedzwiedzka K."/>
            <person name="Martijn J."/>
            <person name="Lind A.E."/>
            <person name="van Eijk R."/>
            <person name="Schleper C."/>
            <person name="Guy L."/>
            <person name="Ettema T.J."/>
        </authorList>
    </citation>
    <scope>NUCLEOTIDE SEQUENCE</scope>
</reference>
<sequence length="50" mass="5675">MEIDDKTKFKIEELSIEISQEAGKIEAHLRKMSELTADMVSIIDDYDSGT</sequence>
<dbReference type="EMBL" id="LAZR01062273">
    <property type="protein sequence ID" value="KKK61875.1"/>
    <property type="molecule type" value="Genomic_DNA"/>
</dbReference>
<gene>
    <name evidence="1" type="ORF">LCGC14_3009950</name>
</gene>
<name>A0A0F8XLC4_9ZZZZ</name>
<dbReference type="AlphaFoldDB" id="A0A0F8XLC4"/>
<accession>A0A0F8XLC4</accession>
<protein>
    <submittedName>
        <fullName evidence="1">Uncharacterized protein</fullName>
    </submittedName>
</protein>
<proteinExistence type="predicted"/>
<evidence type="ECO:0000313" key="1">
    <source>
        <dbReference type="EMBL" id="KKK61875.1"/>
    </source>
</evidence>